<reference evidence="3 4" key="1">
    <citation type="journal article" date="2014" name="Genome Announc.">
        <title>Draft Genome Sequences of a Phylogenetically Diverse Suite of Pseudomonas syringae Strains from Multiple Source Populations.</title>
        <authorList>
            <person name="Baltrus D.A."/>
            <person name="Yourstone S."/>
            <person name="Lind A."/>
            <person name="Guilbaud C."/>
            <person name="Sands D.C."/>
            <person name="Jones C.D."/>
            <person name="Morris C.E."/>
            <person name="Dangl J.L."/>
        </authorList>
    </citation>
    <scope>NUCLEOTIDE SEQUENCE [LARGE SCALE GENOMIC DNA]</scope>
    <source>
        <strain evidence="3 4">CC1524</strain>
    </source>
</reference>
<evidence type="ECO:0000313" key="3">
    <source>
        <dbReference type="EMBL" id="QHF05112.1"/>
    </source>
</evidence>
<dbReference type="CDD" id="cd00085">
    <property type="entry name" value="HNHc"/>
    <property type="match status" value="1"/>
</dbReference>
<keyword evidence="4" id="KW-1185">Reference proteome</keyword>
<keyword evidence="3" id="KW-0255">Endonuclease</keyword>
<evidence type="ECO:0000259" key="1">
    <source>
        <dbReference type="Pfam" id="PF13391"/>
    </source>
</evidence>
<dbReference type="Pfam" id="PF20277">
    <property type="entry name" value="CTD11"/>
    <property type="match status" value="1"/>
</dbReference>
<feature type="domain" description="HNH nuclease" evidence="1">
    <location>
        <begin position="38"/>
        <end position="91"/>
    </location>
</feature>
<evidence type="ECO:0000313" key="4">
    <source>
        <dbReference type="Proteomes" id="UP000464644"/>
    </source>
</evidence>
<dbReference type="InterPro" id="IPR046921">
    <property type="entry name" value="ABC-3C_CTD11"/>
</dbReference>
<feature type="domain" description="ABC-three component systems C-terminal" evidence="2">
    <location>
        <begin position="114"/>
        <end position="254"/>
    </location>
</feature>
<evidence type="ECO:0000259" key="2">
    <source>
        <dbReference type="Pfam" id="PF20277"/>
    </source>
</evidence>
<dbReference type="GO" id="GO:0004519">
    <property type="term" value="F:endonuclease activity"/>
    <property type="evidence" value="ECO:0007669"/>
    <property type="project" value="UniProtKB-KW"/>
</dbReference>
<sequence>MANARVKFHPEEHSMLYGETGGACPLCTQPIIFTKAGSKNPTKGYEVAHIYPLNPTPSQALALTGYLIPVEINGLDNVICLCPTCHRRFDKDFKIEEYTQIRAIKDGYIRDANARKAISEHTLREEVKEILELITSMQADGAQTFDLELDAKTLNDKLRTGASNFLKRNIRNDVVDYFVSIREEMRLLEQRDQASVKMLQNQVNTYFWEMHRQNPENKDVVFQYIAQWISTRTGKSIDSSRILTSFFVQNCEVFDVSP</sequence>
<dbReference type="Pfam" id="PF13391">
    <property type="entry name" value="HNH_2"/>
    <property type="match status" value="1"/>
</dbReference>
<gene>
    <name evidence="3" type="ORF">N015_22985</name>
</gene>
<accession>A0ABX6HHN5</accession>
<organism evidence="3 4">
    <name type="scientific">Pseudomonas asturiensis</name>
    <dbReference type="NCBI Taxonomy" id="1190415"/>
    <lineage>
        <taxon>Bacteria</taxon>
        <taxon>Pseudomonadati</taxon>
        <taxon>Pseudomonadota</taxon>
        <taxon>Gammaproteobacteria</taxon>
        <taxon>Pseudomonadales</taxon>
        <taxon>Pseudomonadaceae</taxon>
        <taxon>Pseudomonas</taxon>
    </lineage>
</organism>
<protein>
    <submittedName>
        <fullName evidence="3">HNH endonuclease</fullName>
    </submittedName>
</protein>
<dbReference type="InterPro" id="IPR003615">
    <property type="entry name" value="HNH_nuc"/>
</dbReference>
<dbReference type="Proteomes" id="UP000464644">
    <property type="component" value="Chromosome"/>
</dbReference>
<dbReference type="EMBL" id="CP047265">
    <property type="protein sequence ID" value="QHF05112.1"/>
    <property type="molecule type" value="Genomic_DNA"/>
</dbReference>
<name>A0ABX6HHN5_9PSED</name>
<proteinExistence type="predicted"/>
<dbReference type="RefSeq" id="WP_024685789.1">
    <property type="nucleotide sequence ID" value="NZ_CP047265.1"/>
</dbReference>
<keyword evidence="3" id="KW-0540">Nuclease</keyword>
<keyword evidence="3" id="KW-0378">Hydrolase</keyword>